<evidence type="ECO:0000313" key="2">
    <source>
        <dbReference type="EMBL" id="KIJ15747.1"/>
    </source>
</evidence>
<feature type="non-terminal residue" evidence="2">
    <location>
        <position position="67"/>
    </location>
</feature>
<reference evidence="3" key="2">
    <citation type="submission" date="2015-01" db="EMBL/GenBank/DDBJ databases">
        <title>Evolutionary Origins and Diversification of the Mycorrhizal Mutualists.</title>
        <authorList>
            <consortium name="DOE Joint Genome Institute"/>
            <consortium name="Mycorrhizal Genomics Consortium"/>
            <person name="Kohler A."/>
            <person name="Kuo A."/>
            <person name="Nagy L.G."/>
            <person name="Floudas D."/>
            <person name="Copeland A."/>
            <person name="Barry K.W."/>
            <person name="Cichocki N."/>
            <person name="Veneault-Fourrey C."/>
            <person name="LaButti K."/>
            <person name="Lindquist E.A."/>
            <person name="Lipzen A."/>
            <person name="Lundell T."/>
            <person name="Morin E."/>
            <person name="Murat C."/>
            <person name="Riley R."/>
            <person name="Ohm R."/>
            <person name="Sun H."/>
            <person name="Tunlid A."/>
            <person name="Henrissat B."/>
            <person name="Grigoriev I.V."/>
            <person name="Hibbett D.S."/>
            <person name="Martin F."/>
        </authorList>
    </citation>
    <scope>NUCLEOTIDE SEQUENCE [LARGE SCALE GENOMIC DNA]</scope>
    <source>
        <strain evidence="3">ATCC 200175</strain>
    </source>
</reference>
<keyword evidence="1" id="KW-0732">Signal</keyword>
<dbReference type="AlphaFoldDB" id="A0A0C9U8N3"/>
<keyword evidence="3" id="KW-1185">Reference proteome</keyword>
<feature type="signal peptide" evidence="1">
    <location>
        <begin position="1"/>
        <end position="20"/>
    </location>
</feature>
<dbReference type="OrthoDB" id="2668926at2759"/>
<sequence>ATSLVLGSVALACPTIPLCCQYVYDDYSPNVTSVMSQVGIAPTSADVVFPVGIDCVPIEDPPAEYIL</sequence>
<dbReference type="HOGENOM" id="CLU_2819552_0_0_1"/>
<protein>
    <recommendedName>
        <fullName evidence="4">Hydrophobin</fullName>
    </recommendedName>
</protein>
<proteinExistence type="predicted"/>
<evidence type="ECO:0000313" key="3">
    <source>
        <dbReference type="Proteomes" id="UP000053647"/>
    </source>
</evidence>
<accession>A0A0C9U8N3</accession>
<dbReference type="EMBL" id="KN819335">
    <property type="protein sequence ID" value="KIJ15747.1"/>
    <property type="molecule type" value="Genomic_DNA"/>
</dbReference>
<gene>
    <name evidence="2" type="ORF">PAXINDRAFT_29729</name>
</gene>
<organism evidence="2 3">
    <name type="scientific">Paxillus involutus ATCC 200175</name>
    <dbReference type="NCBI Taxonomy" id="664439"/>
    <lineage>
        <taxon>Eukaryota</taxon>
        <taxon>Fungi</taxon>
        <taxon>Dikarya</taxon>
        <taxon>Basidiomycota</taxon>
        <taxon>Agaricomycotina</taxon>
        <taxon>Agaricomycetes</taxon>
        <taxon>Agaricomycetidae</taxon>
        <taxon>Boletales</taxon>
        <taxon>Paxilineae</taxon>
        <taxon>Paxillaceae</taxon>
        <taxon>Paxillus</taxon>
    </lineage>
</organism>
<feature type="chain" id="PRO_5002204638" description="Hydrophobin" evidence="1">
    <location>
        <begin position="21"/>
        <end position="67"/>
    </location>
</feature>
<evidence type="ECO:0000256" key="1">
    <source>
        <dbReference type="SAM" id="SignalP"/>
    </source>
</evidence>
<name>A0A0C9U8N3_PAXIN</name>
<evidence type="ECO:0008006" key="4">
    <source>
        <dbReference type="Google" id="ProtNLM"/>
    </source>
</evidence>
<dbReference type="Proteomes" id="UP000053647">
    <property type="component" value="Unassembled WGS sequence"/>
</dbReference>
<feature type="non-terminal residue" evidence="2">
    <location>
        <position position="1"/>
    </location>
</feature>
<reference evidence="2 3" key="1">
    <citation type="submission" date="2014-06" db="EMBL/GenBank/DDBJ databases">
        <authorList>
            <consortium name="DOE Joint Genome Institute"/>
            <person name="Kuo A."/>
            <person name="Kohler A."/>
            <person name="Nagy L.G."/>
            <person name="Floudas D."/>
            <person name="Copeland A."/>
            <person name="Barry K.W."/>
            <person name="Cichocki N."/>
            <person name="Veneault-Fourrey C."/>
            <person name="LaButti K."/>
            <person name="Lindquist E.A."/>
            <person name="Lipzen A."/>
            <person name="Lundell T."/>
            <person name="Morin E."/>
            <person name="Murat C."/>
            <person name="Sun H."/>
            <person name="Tunlid A."/>
            <person name="Henrissat B."/>
            <person name="Grigoriev I.V."/>
            <person name="Hibbett D.S."/>
            <person name="Martin F."/>
            <person name="Nordberg H.P."/>
            <person name="Cantor M.N."/>
            <person name="Hua S.X."/>
        </authorList>
    </citation>
    <scope>NUCLEOTIDE SEQUENCE [LARGE SCALE GENOMIC DNA]</scope>
    <source>
        <strain evidence="2 3">ATCC 200175</strain>
    </source>
</reference>